<keyword evidence="7" id="KW-1185">Reference proteome</keyword>
<proteinExistence type="predicted"/>
<dbReference type="InterPro" id="IPR032808">
    <property type="entry name" value="DoxX"/>
</dbReference>
<comment type="subcellular location">
    <subcellularLocation>
        <location evidence="1">Membrane</location>
        <topology evidence="1">Multi-pass membrane protein</topology>
    </subcellularLocation>
</comment>
<evidence type="ECO:0000313" key="7">
    <source>
        <dbReference type="Proteomes" id="UP000634668"/>
    </source>
</evidence>
<evidence type="ECO:0000313" key="6">
    <source>
        <dbReference type="EMBL" id="GGW42569.1"/>
    </source>
</evidence>
<dbReference type="GO" id="GO:0016020">
    <property type="term" value="C:membrane"/>
    <property type="evidence" value="ECO:0007669"/>
    <property type="project" value="UniProtKB-SubCell"/>
</dbReference>
<keyword evidence="3 5" id="KW-1133">Transmembrane helix</keyword>
<name>A0A918J1Z9_9FLAO</name>
<organism evidence="6 7">
    <name type="scientific">Arenibacter certesii</name>
    <dbReference type="NCBI Taxonomy" id="228955"/>
    <lineage>
        <taxon>Bacteria</taxon>
        <taxon>Pseudomonadati</taxon>
        <taxon>Bacteroidota</taxon>
        <taxon>Flavobacteriia</taxon>
        <taxon>Flavobacteriales</taxon>
        <taxon>Flavobacteriaceae</taxon>
        <taxon>Arenibacter</taxon>
    </lineage>
</organism>
<sequence>MYYFIITNKLKMNHKIEIDRSSVQLLRIAVSGIFLVAGLNHLLQPDNVVGRIELASYKDFAYFFGDPTLLVVLSGIVMLLAGISFLIGYKTKWAALVLIATLIPITITIQIGQASTLGPLFKNIAIFGGLLFFVMNDTSNSIKK</sequence>
<evidence type="ECO:0000256" key="1">
    <source>
        <dbReference type="ARBA" id="ARBA00004141"/>
    </source>
</evidence>
<reference evidence="6" key="1">
    <citation type="journal article" date="2014" name="Int. J. Syst. Evol. Microbiol.">
        <title>Complete genome sequence of Corynebacterium casei LMG S-19264T (=DSM 44701T), isolated from a smear-ripened cheese.</title>
        <authorList>
            <consortium name="US DOE Joint Genome Institute (JGI-PGF)"/>
            <person name="Walter F."/>
            <person name="Albersmeier A."/>
            <person name="Kalinowski J."/>
            <person name="Ruckert C."/>
        </authorList>
    </citation>
    <scope>NUCLEOTIDE SEQUENCE</scope>
    <source>
        <strain evidence="6">KCTC 12113</strain>
    </source>
</reference>
<gene>
    <name evidence="6" type="ORF">GCM10007383_28940</name>
</gene>
<dbReference type="Pfam" id="PF07681">
    <property type="entry name" value="DoxX"/>
    <property type="match status" value="1"/>
</dbReference>
<protein>
    <submittedName>
        <fullName evidence="6">Uncharacterized protein</fullName>
    </submittedName>
</protein>
<dbReference type="AlphaFoldDB" id="A0A918J1Z9"/>
<reference evidence="6" key="2">
    <citation type="submission" date="2020-09" db="EMBL/GenBank/DDBJ databases">
        <authorList>
            <person name="Sun Q."/>
            <person name="Kim S."/>
        </authorList>
    </citation>
    <scope>NUCLEOTIDE SEQUENCE</scope>
    <source>
        <strain evidence="6">KCTC 12113</strain>
    </source>
</reference>
<accession>A0A918J1Z9</accession>
<evidence type="ECO:0000256" key="5">
    <source>
        <dbReference type="SAM" id="Phobius"/>
    </source>
</evidence>
<evidence type="ECO:0000256" key="3">
    <source>
        <dbReference type="ARBA" id="ARBA00022989"/>
    </source>
</evidence>
<evidence type="ECO:0000256" key="4">
    <source>
        <dbReference type="ARBA" id="ARBA00023136"/>
    </source>
</evidence>
<feature type="transmembrane region" description="Helical" evidence="5">
    <location>
        <begin position="21"/>
        <end position="40"/>
    </location>
</feature>
<keyword evidence="2 5" id="KW-0812">Transmembrane</keyword>
<dbReference type="Proteomes" id="UP000634668">
    <property type="component" value="Unassembled WGS sequence"/>
</dbReference>
<feature type="transmembrane region" description="Helical" evidence="5">
    <location>
        <begin position="117"/>
        <end position="135"/>
    </location>
</feature>
<feature type="transmembrane region" description="Helical" evidence="5">
    <location>
        <begin position="93"/>
        <end position="111"/>
    </location>
</feature>
<comment type="caution">
    <text evidence="6">The sequence shown here is derived from an EMBL/GenBank/DDBJ whole genome shotgun (WGS) entry which is preliminary data.</text>
</comment>
<feature type="transmembrane region" description="Helical" evidence="5">
    <location>
        <begin position="60"/>
        <end position="86"/>
    </location>
</feature>
<evidence type="ECO:0000256" key="2">
    <source>
        <dbReference type="ARBA" id="ARBA00022692"/>
    </source>
</evidence>
<keyword evidence="4 5" id="KW-0472">Membrane</keyword>
<dbReference type="EMBL" id="BMWP01000022">
    <property type="protein sequence ID" value="GGW42569.1"/>
    <property type="molecule type" value="Genomic_DNA"/>
</dbReference>